<dbReference type="GO" id="GO:0005634">
    <property type="term" value="C:nucleus"/>
    <property type="evidence" value="ECO:0007669"/>
    <property type="project" value="UniProtKB-SubCell"/>
</dbReference>
<comment type="subcellular location">
    <subcellularLocation>
        <location evidence="2">Cytoplasm</location>
    </subcellularLocation>
    <subcellularLocation>
        <location evidence="1">Nucleus</location>
    </subcellularLocation>
</comment>
<dbReference type="Gene3D" id="3.40.20.10">
    <property type="entry name" value="Severin"/>
    <property type="match status" value="1"/>
</dbReference>
<evidence type="ECO:0000313" key="8">
    <source>
        <dbReference type="EnsemblMetazoa" id="XP_020896776.1"/>
    </source>
</evidence>
<dbReference type="InterPro" id="IPR029006">
    <property type="entry name" value="ADF-H/Gelsolin-like_dom_sf"/>
</dbReference>
<keyword evidence="5" id="KW-0539">Nucleus</keyword>
<reference evidence="8" key="1">
    <citation type="submission" date="2022-11" db="UniProtKB">
        <authorList>
            <consortium name="EnsemblMetazoa"/>
        </authorList>
    </citation>
    <scope>IDENTIFICATION</scope>
</reference>
<dbReference type="GO" id="GO:0071933">
    <property type="term" value="F:Arp2/3 complex binding"/>
    <property type="evidence" value="ECO:0007669"/>
    <property type="project" value="InterPro"/>
</dbReference>
<dbReference type="Pfam" id="PF00241">
    <property type="entry name" value="Cofilin_ADF"/>
    <property type="match status" value="1"/>
</dbReference>
<feature type="domain" description="ADF-H" evidence="7">
    <location>
        <begin position="5"/>
        <end position="140"/>
    </location>
</feature>
<dbReference type="RefSeq" id="XP_020896776.1">
    <property type="nucleotide sequence ID" value="XM_021041117.2"/>
</dbReference>
<dbReference type="OMA" id="EWKMLYA"/>
<keyword evidence="4" id="KW-0963">Cytoplasm</keyword>
<evidence type="ECO:0000256" key="3">
    <source>
        <dbReference type="ARBA" id="ARBA00010055"/>
    </source>
</evidence>
<evidence type="ECO:0000313" key="9">
    <source>
        <dbReference type="Proteomes" id="UP000887567"/>
    </source>
</evidence>
<dbReference type="Proteomes" id="UP000887567">
    <property type="component" value="Unplaced"/>
</dbReference>
<dbReference type="PROSITE" id="PS51263">
    <property type="entry name" value="ADF_H"/>
    <property type="match status" value="1"/>
</dbReference>
<accession>A0A913X032</accession>
<dbReference type="GO" id="GO:0071846">
    <property type="term" value="P:actin filament debranching"/>
    <property type="evidence" value="ECO:0007669"/>
    <property type="project" value="InterPro"/>
</dbReference>
<dbReference type="GeneID" id="110235644"/>
<keyword evidence="9" id="KW-1185">Reference proteome</keyword>
<comment type="similarity">
    <text evidence="3 6">Belongs to the actin-binding proteins ADF family. GMF subfamily.</text>
</comment>
<evidence type="ECO:0000259" key="7">
    <source>
        <dbReference type="PROSITE" id="PS51263"/>
    </source>
</evidence>
<evidence type="ECO:0000256" key="1">
    <source>
        <dbReference type="ARBA" id="ARBA00004123"/>
    </source>
</evidence>
<evidence type="ECO:0000256" key="6">
    <source>
        <dbReference type="PIRNR" id="PIRNR001788"/>
    </source>
</evidence>
<dbReference type="SUPFAM" id="SSF55753">
    <property type="entry name" value="Actin depolymerizing proteins"/>
    <property type="match status" value="1"/>
</dbReference>
<dbReference type="GO" id="GO:0003779">
    <property type="term" value="F:actin binding"/>
    <property type="evidence" value="ECO:0007669"/>
    <property type="project" value="InterPro"/>
</dbReference>
<dbReference type="EnsemblMetazoa" id="XM_021041117.2">
    <property type="protein sequence ID" value="XP_020896776.1"/>
    <property type="gene ID" value="LOC110235644"/>
</dbReference>
<dbReference type="PANTHER" id="PTHR11249:SF2">
    <property type="entry name" value="GLIA MATURATION FACTOR"/>
    <property type="match status" value="1"/>
</dbReference>
<dbReference type="GO" id="GO:0034316">
    <property type="term" value="P:negative regulation of Arp2/3 complex-mediated actin nucleation"/>
    <property type="evidence" value="ECO:0007669"/>
    <property type="project" value="TreeGrafter"/>
</dbReference>
<dbReference type="InterPro" id="IPR002108">
    <property type="entry name" value="ADF-H"/>
</dbReference>
<evidence type="ECO:0000256" key="4">
    <source>
        <dbReference type="ARBA" id="ARBA00022490"/>
    </source>
</evidence>
<dbReference type="OrthoDB" id="3919494at2759"/>
<dbReference type="PANTHER" id="PTHR11249">
    <property type="entry name" value="GLIAL FACTOR NATURATION FACTOR"/>
    <property type="match status" value="1"/>
</dbReference>
<organism evidence="8 9">
    <name type="scientific">Exaiptasia diaphana</name>
    <name type="common">Tropical sea anemone</name>
    <name type="synonym">Aiptasia pulchella</name>
    <dbReference type="NCBI Taxonomy" id="2652724"/>
    <lineage>
        <taxon>Eukaryota</taxon>
        <taxon>Metazoa</taxon>
        <taxon>Cnidaria</taxon>
        <taxon>Anthozoa</taxon>
        <taxon>Hexacorallia</taxon>
        <taxon>Actiniaria</taxon>
        <taxon>Aiptasiidae</taxon>
        <taxon>Exaiptasia</taxon>
    </lineage>
</organism>
<dbReference type="CDD" id="cd11283">
    <property type="entry name" value="ADF_GMF-beta_like"/>
    <property type="match status" value="1"/>
</dbReference>
<evidence type="ECO:0000256" key="5">
    <source>
        <dbReference type="ARBA" id="ARBA00023242"/>
    </source>
</evidence>
<dbReference type="KEGG" id="epa:110235644"/>
<protein>
    <recommendedName>
        <fullName evidence="7">ADF-H domain-containing protein</fullName>
    </recommendedName>
</protein>
<dbReference type="PIRSF" id="PIRSF001788">
    <property type="entry name" value="GMF-beta"/>
    <property type="match status" value="1"/>
</dbReference>
<sequence>MSAEKLEVCDIDPEVKTAAEKFRKRKEKTNGALIFKIDPSKQLVYVDELHDDISVEDLKEELPEHLPVYIMYSYCQKHDDGRISYPLCFIFISPSGCKPELQMMYAGSKLHVVKEVGATKVFELRSYEEFTEEWLLSKLAFFR</sequence>
<proteinExistence type="inferred from homology"/>
<evidence type="ECO:0000256" key="2">
    <source>
        <dbReference type="ARBA" id="ARBA00004496"/>
    </source>
</evidence>
<dbReference type="FunFam" id="3.40.20.10:FF:000026">
    <property type="entry name" value="Glia maturation factor"/>
    <property type="match status" value="1"/>
</dbReference>
<dbReference type="AlphaFoldDB" id="A0A913X032"/>
<name>A0A913X032_EXADI</name>
<dbReference type="SMART" id="SM00102">
    <property type="entry name" value="ADF"/>
    <property type="match status" value="1"/>
</dbReference>
<dbReference type="GO" id="GO:0030864">
    <property type="term" value="C:cortical actin cytoskeleton"/>
    <property type="evidence" value="ECO:0007669"/>
    <property type="project" value="TreeGrafter"/>
</dbReference>
<dbReference type="InterPro" id="IPR011171">
    <property type="entry name" value="GMF"/>
</dbReference>